<evidence type="ECO:0000313" key="4">
    <source>
        <dbReference type="Proteomes" id="UP000824089"/>
    </source>
</evidence>
<feature type="non-terminal residue" evidence="3">
    <location>
        <position position="1"/>
    </location>
</feature>
<dbReference type="Gene3D" id="3.40.50.10490">
    <property type="entry name" value="Glucose-6-phosphate isomerase like protein, domain 1"/>
    <property type="match status" value="2"/>
</dbReference>
<reference evidence="3" key="2">
    <citation type="journal article" date="2021" name="PeerJ">
        <title>Extensive microbial diversity within the chicken gut microbiome revealed by metagenomics and culture.</title>
        <authorList>
            <person name="Gilroy R."/>
            <person name="Ravi A."/>
            <person name="Getino M."/>
            <person name="Pursley I."/>
            <person name="Horton D.L."/>
            <person name="Alikhan N.F."/>
            <person name="Baker D."/>
            <person name="Gharbi K."/>
            <person name="Hall N."/>
            <person name="Watson M."/>
            <person name="Adriaenssens E.M."/>
            <person name="Foster-Nyarko E."/>
            <person name="Jarju S."/>
            <person name="Secka A."/>
            <person name="Antonio M."/>
            <person name="Oren A."/>
            <person name="Chaudhuri R.R."/>
            <person name="La Ragione R."/>
            <person name="Hildebrand F."/>
            <person name="Pallen M.J."/>
        </authorList>
    </citation>
    <scope>NUCLEOTIDE SEQUENCE</scope>
    <source>
        <strain evidence="3">CHK195-4489</strain>
    </source>
</reference>
<dbReference type="PANTHER" id="PTHR10937">
    <property type="entry name" value="GLUCOSAMINE--FRUCTOSE-6-PHOSPHATE AMINOTRANSFERASE, ISOMERIZING"/>
    <property type="match status" value="1"/>
</dbReference>
<dbReference type="InterPro" id="IPR035466">
    <property type="entry name" value="GlmS/AgaS_SIS"/>
</dbReference>
<dbReference type="Proteomes" id="UP000824089">
    <property type="component" value="Unassembled WGS sequence"/>
</dbReference>
<dbReference type="SUPFAM" id="SSF53697">
    <property type="entry name" value="SIS domain"/>
    <property type="match status" value="1"/>
</dbReference>
<evidence type="ECO:0000259" key="2">
    <source>
        <dbReference type="PROSITE" id="PS51464"/>
    </source>
</evidence>
<dbReference type="PANTHER" id="PTHR10937:SF8">
    <property type="entry name" value="AMINOTRANSFERASE-RELATED"/>
    <property type="match status" value="1"/>
</dbReference>
<gene>
    <name evidence="3" type="ORF">IAD50_09515</name>
</gene>
<proteinExistence type="predicted"/>
<dbReference type="InterPro" id="IPR001347">
    <property type="entry name" value="SIS_dom"/>
</dbReference>
<dbReference type="Pfam" id="PF01380">
    <property type="entry name" value="SIS"/>
    <property type="match status" value="2"/>
</dbReference>
<name>A0A9D1LB09_9CLOT</name>
<feature type="domain" description="SIS" evidence="2">
    <location>
        <begin position="1"/>
        <end position="82"/>
    </location>
</feature>
<evidence type="ECO:0000256" key="1">
    <source>
        <dbReference type="ARBA" id="ARBA00022737"/>
    </source>
</evidence>
<dbReference type="InterPro" id="IPR046348">
    <property type="entry name" value="SIS_dom_sf"/>
</dbReference>
<dbReference type="CDD" id="cd05008">
    <property type="entry name" value="SIS_GlmS_GlmD_1"/>
    <property type="match status" value="1"/>
</dbReference>
<dbReference type="GO" id="GO:0097367">
    <property type="term" value="F:carbohydrate derivative binding"/>
    <property type="evidence" value="ECO:0007669"/>
    <property type="project" value="InterPro"/>
</dbReference>
<organism evidence="3 4">
    <name type="scientific">Candidatus Egerieisoma faecipullorum</name>
    <dbReference type="NCBI Taxonomy" id="2840963"/>
    <lineage>
        <taxon>Bacteria</taxon>
        <taxon>Bacillati</taxon>
        <taxon>Bacillota</taxon>
        <taxon>Clostridia</taxon>
        <taxon>Eubacteriales</taxon>
        <taxon>Clostridiaceae</taxon>
        <taxon>Clostridiaceae incertae sedis</taxon>
        <taxon>Candidatus Egerieisoma</taxon>
    </lineage>
</organism>
<reference evidence="3" key="1">
    <citation type="submission" date="2020-10" db="EMBL/GenBank/DDBJ databases">
        <authorList>
            <person name="Gilroy R."/>
        </authorList>
    </citation>
    <scope>NUCLEOTIDE SEQUENCE</scope>
    <source>
        <strain evidence="3">CHK195-4489</strain>
    </source>
</reference>
<dbReference type="EMBL" id="DVMM01000211">
    <property type="protein sequence ID" value="HIU30516.1"/>
    <property type="molecule type" value="Genomic_DNA"/>
</dbReference>
<protein>
    <submittedName>
        <fullName evidence="3">SIS domain-containing protein</fullName>
    </submittedName>
</protein>
<dbReference type="CDD" id="cd05009">
    <property type="entry name" value="SIS_GlmS_GlmD_2"/>
    <property type="match status" value="1"/>
</dbReference>
<feature type="domain" description="SIS" evidence="2">
    <location>
        <begin position="107"/>
        <end position="247"/>
    </location>
</feature>
<evidence type="ECO:0000313" key="3">
    <source>
        <dbReference type="EMBL" id="HIU30516.1"/>
    </source>
</evidence>
<accession>A0A9D1LB09</accession>
<dbReference type="GO" id="GO:1901135">
    <property type="term" value="P:carbohydrate derivative metabolic process"/>
    <property type="evidence" value="ECO:0007669"/>
    <property type="project" value="InterPro"/>
</dbReference>
<dbReference type="AlphaFoldDB" id="A0A9D1LB09"/>
<comment type="caution">
    <text evidence="3">The sequence shown here is derived from an EMBL/GenBank/DDBJ whole genome shotgun (WGS) entry which is preliminary data.</text>
</comment>
<dbReference type="InterPro" id="IPR035490">
    <property type="entry name" value="GlmS/FrlB_SIS"/>
</dbReference>
<keyword evidence="1" id="KW-0677">Repeat</keyword>
<dbReference type="PROSITE" id="PS51464">
    <property type="entry name" value="SIS"/>
    <property type="match status" value="2"/>
</dbReference>
<sequence length="257" mass="27852">VIGVSQSGKAADVLAVLEDAQKHGAVTAAITNDPESPMAKFARYHLYCGAGEEFSVAATKTFTAQMGLLLLLCAYWNGDEPLLRDFAALPRAASETLAACASGIDGLTLRYRYMEQGFVISRGLTYPIALEAALKTQETCYVKMKGYSAADFYHGPLAQVDSEMPVIVFAPRGNAQKDNLELAGRIREIGAQPLVVTDDKTLAEKDPLTFLLPDTGSQFTSPFVFALFAQCFAQSLCTRKGLDPDRPRNLKKVTITK</sequence>